<evidence type="ECO:0000313" key="2">
    <source>
        <dbReference type="EMBL" id="GFD16806.1"/>
    </source>
</evidence>
<evidence type="ECO:0000256" key="1">
    <source>
        <dbReference type="SAM" id="MobiDB-lite"/>
    </source>
</evidence>
<comment type="caution">
    <text evidence="2">The sequence shown here is derived from an EMBL/GenBank/DDBJ whole genome shotgun (WGS) entry which is preliminary data.</text>
</comment>
<reference evidence="2" key="1">
    <citation type="journal article" date="2019" name="Sci. Rep.">
        <title>Draft genome of Tanacetum cinerariifolium, the natural source of mosquito coil.</title>
        <authorList>
            <person name="Yamashiro T."/>
            <person name="Shiraishi A."/>
            <person name="Satake H."/>
            <person name="Nakayama K."/>
        </authorList>
    </citation>
    <scope>NUCLEOTIDE SEQUENCE</scope>
</reference>
<feature type="non-terminal residue" evidence="2">
    <location>
        <position position="175"/>
    </location>
</feature>
<name>A0A699U624_TANCI</name>
<feature type="compositionally biased region" description="Low complexity" evidence="1">
    <location>
        <begin position="34"/>
        <end position="44"/>
    </location>
</feature>
<sequence>NSTSGPAPASSGCPAPKWPPTAPARPKRPPPRRTPWFPRRSSWPRPAPKCSCSLRPEHRCQRAGCRPLVRAGGSGALPCSYSRKDGKRYTTCMKTLSPPSAPPGATPPVGQQFRHLLRHGRFSFTERELQEHLQMTYRTIKQREADPSGLTVAEALRVAELLAVPVQVVLDAALA</sequence>
<dbReference type="EMBL" id="BKCJ011295761">
    <property type="protein sequence ID" value="GFD16806.1"/>
    <property type="molecule type" value="Genomic_DNA"/>
</dbReference>
<gene>
    <name evidence="2" type="ORF">Tci_888775</name>
</gene>
<feature type="non-terminal residue" evidence="2">
    <location>
        <position position="1"/>
    </location>
</feature>
<proteinExistence type="predicted"/>
<organism evidence="2">
    <name type="scientific">Tanacetum cinerariifolium</name>
    <name type="common">Dalmatian daisy</name>
    <name type="synonym">Chrysanthemum cinerariifolium</name>
    <dbReference type="NCBI Taxonomy" id="118510"/>
    <lineage>
        <taxon>Eukaryota</taxon>
        <taxon>Viridiplantae</taxon>
        <taxon>Streptophyta</taxon>
        <taxon>Embryophyta</taxon>
        <taxon>Tracheophyta</taxon>
        <taxon>Spermatophyta</taxon>
        <taxon>Magnoliopsida</taxon>
        <taxon>eudicotyledons</taxon>
        <taxon>Gunneridae</taxon>
        <taxon>Pentapetalae</taxon>
        <taxon>asterids</taxon>
        <taxon>campanulids</taxon>
        <taxon>Asterales</taxon>
        <taxon>Asteraceae</taxon>
        <taxon>Asteroideae</taxon>
        <taxon>Anthemideae</taxon>
        <taxon>Anthemidinae</taxon>
        <taxon>Tanacetum</taxon>
    </lineage>
</organism>
<dbReference type="AlphaFoldDB" id="A0A699U624"/>
<feature type="region of interest" description="Disordered" evidence="1">
    <location>
        <begin position="1"/>
        <end position="49"/>
    </location>
</feature>
<protein>
    <submittedName>
        <fullName evidence="2">Uncharacterized protein</fullName>
    </submittedName>
</protein>
<feature type="compositionally biased region" description="Low complexity" evidence="1">
    <location>
        <begin position="1"/>
        <end position="15"/>
    </location>
</feature>
<accession>A0A699U624</accession>